<reference evidence="1 2" key="1">
    <citation type="submission" date="2021-01" db="EMBL/GenBank/DDBJ databases">
        <title>Sequencing the genomes of 1000 actinobacteria strains.</title>
        <authorList>
            <person name="Klenk H.-P."/>
        </authorList>
    </citation>
    <scope>NUCLEOTIDE SEQUENCE [LARGE SCALE GENOMIC DNA]</scope>
    <source>
        <strain evidence="1 2">DSM 100204</strain>
    </source>
</reference>
<dbReference type="Proteomes" id="UP000764837">
    <property type="component" value="Unassembled WGS sequence"/>
</dbReference>
<accession>A0ABS2M4S4</accession>
<name>A0ABS2M4S4_9ACTN</name>
<sequence length="44" mass="4428">MPGQRSVPARLDEIGALAAREGIGPPAVFVLGPVVALATTGRTD</sequence>
<organism evidence="1 2">
    <name type="scientific">Micromonospora luteifusca</name>
    <dbReference type="NCBI Taxonomy" id="709860"/>
    <lineage>
        <taxon>Bacteria</taxon>
        <taxon>Bacillati</taxon>
        <taxon>Actinomycetota</taxon>
        <taxon>Actinomycetes</taxon>
        <taxon>Micromonosporales</taxon>
        <taxon>Micromonosporaceae</taxon>
        <taxon>Micromonospora</taxon>
    </lineage>
</organism>
<dbReference type="EMBL" id="JAFBBP010000001">
    <property type="protein sequence ID" value="MBM7495341.1"/>
    <property type="molecule type" value="Genomic_DNA"/>
</dbReference>
<dbReference type="Gene3D" id="3.30.950.10">
    <property type="entry name" value="Methyltransferase, Cobalt-precorrin-4 Transmethylase, Domain 2"/>
    <property type="match status" value="1"/>
</dbReference>
<protein>
    <submittedName>
        <fullName evidence="1">Siroheme synthase</fullName>
    </submittedName>
</protein>
<evidence type="ECO:0000313" key="2">
    <source>
        <dbReference type="Proteomes" id="UP000764837"/>
    </source>
</evidence>
<keyword evidence="2" id="KW-1185">Reference proteome</keyword>
<proteinExistence type="predicted"/>
<gene>
    <name evidence="1" type="ORF">JOD64_006563</name>
</gene>
<comment type="caution">
    <text evidence="1">The sequence shown here is derived from an EMBL/GenBank/DDBJ whole genome shotgun (WGS) entry which is preliminary data.</text>
</comment>
<dbReference type="InterPro" id="IPR014776">
    <property type="entry name" value="4pyrrole_Mease_sub2"/>
</dbReference>
<evidence type="ECO:0000313" key="1">
    <source>
        <dbReference type="EMBL" id="MBM7495341.1"/>
    </source>
</evidence>